<keyword evidence="3" id="KW-1185">Reference proteome</keyword>
<protein>
    <submittedName>
        <fullName evidence="2">Uncharacterized protein</fullName>
    </submittedName>
</protein>
<proteinExistence type="predicted"/>
<evidence type="ECO:0000256" key="1">
    <source>
        <dbReference type="SAM" id="MobiDB-lite"/>
    </source>
</evidence>
<dbReference type="AlphaFoldDB" id="A0A9P7NAJ9"/>
<gene>
    <name evidence="2" type="ORF">E4U43_001245</name>
</gene>
<evidence type="ECO:0000313" key="2">
    <source>
        <dbReference type="EMBL" id="KAG6001728.1"/>
    </source>
</evidence>
<feature type="compositionally biased region" description="Polar residues" evidence="1">
    <location>
        <begin position="196"/>
        <end position="211"/>
    </location>
</feature>
<sequence>MPGISVAYQEIPAASGSLLTKSKFLTWQQPISSKIRDGLAVFAVLVILRFLLQRTQQVWISMKTRAASNKRQLPAFIGLPPRPSSLSPPPPTSAFAPKVHSGGTPLNTMAENRDTTSTGSSSHRRSHPSRDQIMLSHQPHWQPSAVDVRGQVSKGMPPAAPPLTPSPALSSSAAAPLGPGQPYAIDSFIHQPNPDYMSSTASTTSQPDSTATPTTPRRRSYHRILPVGDAAITPQSFSVGVHAAAARSSPPHDVVGSDHQMRTRLTNVDGEIISSSDEHGTEWTRHTRVYGGSVCLACAASVDGGGRGGFYGATVTPEEMRQDAYMASRSHV</sequence>
<dbReference type="EMBL" id="SRPW01001399">
    <property type="protein sequence ID" value="KAG6001728.1"/>
    <property type="molecule type" value="Genomic_DNA"/>
</dbReference>
<organism evidence="2 3">
    <name type="scientific">Claviceps pusilla</name>
    <dbReference type="NCBI Taxonomy" id="123648"/>
    <lineage>
        <taxon>Eukaryota</taxon>
        <taxon>Fungi</taxon>
        <taxon>Dikarya</taxon>
        <taxon>Ascomycota</taxon>
        <taxon>Pezizomycotina</taxon>
        <taxon>Sordariomycetes</taxon>
        <taxon>Hypocreomycetidae</taxon>
        <taxon>Hypocreales</taxon>
        <taxon>Clavicipitaceae</taxon>
        <taxon>Claviceps</taxon>
    </lineage>
</organism>
<feature type="compositionally biased region" description="Pro residues" evidence="1">
    <location>
        <begin position="80"/>
        <end position="92"/>
    </location>
</feature>
<dbReference type="Proteomes" id="UP000748025">
    <property type="component" value="Unassembled WGS sequence"/>
</dbReference>
<reference evidence="2" key="1">
    <citation type="journal article" date="2020" name="bioRxiv">
        <title>Whole genome comparisons of ergot fungi reveals the divergence and evolution of species within the genus Claviceps are the result of varying mechanisms driving genome evolution and host range expansion.</title>
        <authorList>
            <person name="Wyka S.A."/>
            <person name="Mondo S.J."/>
            <person name="Liu M."/>
            <person name="Dettman J."/>
            <person name="Nalam V."/>
            <person name="Broders K.D."/>
        </authorList>
    </citation>
    <scope>NUCLEOTIDE SEQUENCE</scope>
    <source>
        <strain evidence="2">CCC 602</strain>
    </source>
</reference>
<dbReference type="OrthoDB" id="5235700at2759"/>
<comment type="caution">
    <text evidence="2">The sequence shown here is derived from an EMBL/GenBank/DDBJ whole genome shotgun (WGS) entry which is preliminary data.</text>
</comment>
<feature type="region of interest" description="Disordered" evidence="1">
    <location>
        <begin position="80"/>
        <end position="220"/>
    </location>
</feature>
<name>A0A9P7NAJ9_9HYPO</name>
<feature type="compositionally biased region" description="Low complexity" evidence="1">
    <location>
        <begin position="166"/>
        <end position="177"/>
    </location>
</feature>
<accession>A0A9P7NAJ9</accession>
<evidence type="ECO:0000313" key="3">
    <source>
        <dbReference type="Proteomes" id="UP000748025"/>
    </source>
</evidence>